<accession>X1SQ48</accession>
<comment type="caution">
    <text evidence="1">The sequence shown here is derived from an EMBL/GenBank/DDBJ whole genome shotgun (WGS) entry which is preliminary data.</text>
</comment>
<reference evidence="1" key="1">
    <citation type="journal article" date="2014" name="Front. Microbiol.">
        <title>High frequency of phylogenetically diverse reductive dehalogenase-homologous genes in deep subseafloor sedimentary metagenomes.</title>
        <authorList>
            <person name="Kawai M."/>
            <person name="Futagami T."/>
            <person name="Toyoda A."/>
            <person name="Takaki Y."/>
            <person name="Nishi S."/>
            <person name="Hori S."/>
            <person name="Arai W."/>
            <person name="Tsubouchi T."/>
            <person name="Morono Y."/>
            <person name="Uchiyama I."/>
            <person name="Ito T."/>
            <person name="Fujiyama A."/>
            <person name="Inagaki F."/>
            <person name="Takami H."/>
        </authorList>
    </citation>
    <scope>NUCLEOTIDE SEQUENCE</scope>
    <source>
        <strain evidence="1">Expedition CK06-06</strain>
    </source>
</reference>
<proteinExistence type="predicted"/>
<sequence length="115" mass="13284">HRRSYGSCKKHLHILGATARDNQSYYSAAELSKLYVCPYHRVRNLLATGVIKSKYDRKRNRWQVDLIHITATEEALLRAPRGTHKSTPPDLGDYYQRYGLKRSLVNGQIVRVEST</sequence>
<name>X1SQ48_9ZZZZ</name>
<dbReference type="EMBL" id="BARW01023395">
    <property type="protein sequence ID" value="GAI95207.1"/>
    <property type="molecule type" value="Genomic_DNA"/>
</dbReference>
<organism evidence="1">
    <name type="scientific">marine sediment metagenome</name>
    <dbReference type="NCBI Taxonomy" id="412755"/>
    <lineage>
        <taxon>unclassified sequences</taxon>
        <taxon>metagenomes</taxon>
        <taxon>ecological metagenomes</taxon>
    </lineage>
</organism>
<protein>
    <submittedName>
        <fullName evidence="1">Uncharacterized protein</fullName>
    </submittedName>
</protein>
<gene>
    <name evidence="1" type="ORF">S12H4_38815</name>
</gene>
<feature type="non-terminal residue" evidence="1">
    <location>
        <position position="1"/>
    </location>
</feature>
<evidence type="ECO:0000313" key="1">
    <source>
        <dbReference type="EMBL" id="GAI95207.1"/>
    </source>
</evidence>
<dbReference type="AlphaFoldDB" id="X1SQ48"/>